<reference evidence="3" key="1">
    <citation type="journal article" date="2017" name="Plant J.">
        <title>The pomegranate (Punica granatum L.) genome and the genomics of punicalagin biosynthesis.</title>
        <authorList>
            <person name="Qin G."/>
            <person name="Xu C."/>
            <person name="Ming R."/>
            <person name="Tang H."/>
            <person name="Guyot R."/>
            <person name="Kramer E.M."/>
            <person name="Hu Y."/>
            <person name="Yi X."/>
            <person name="Qi Y."/>
            <person name="Xu X."/>
            <person name="Gao Z."/>
            <person name="Pan H."/>
            <person name="Jian J."/>
            <person name="Tian Y."/>
            <person name="Yue Z."/>
            <person name="Xu Y."/>
        </authorList>
    </citation>
    <scope>NUCLEOTIDE SEQUENCE [LARGE SCALE GENOMIC DNA]</scope>
    <source>
        <strain evidence="3">cv. Dabenzi</strain>
    </source>
</reference>
<name>A0A218XPZ8_PUNGR</name>
<dbReference type="SUPFAM" id="SSF52047">
    <property type="entry name" value="RNI-like"/>
    <property type="match status" value="1"/>
</dbReference>
<dbReference type="Gene3D" id="3.80.10.10">
    <property type="entry name" value="Ribonuclease Inhibitor"/>
    <property type="match status" value="1"/>
</dbReference>
<accession>A0A218XPZ8</accession>
<evidence type="ECO:0000256" key="1">
    <source>
        <dbReference type="ARBA" id="ARBA00022821"/>
    </source>
</evidence>
<proteinExistence type="predicted"/>
<dbReference type="Proteomes" id="UP000197138">
    <property type="component" value="Unassembled WGS sequence"/>
</dbReference>
<dbReference type="PANTHER" id="PTHR36766:SF40">
    <property type="entry name" value="DISEASE RESISTANCE PROTEIN RGA3"/>
    <property type="match status" value="1"/>
</dbReference>
<dbReference type="EMBL" id="MTKT01001080">
    <property type="protein sequence ID" value="OWM86994.1"/>
    <property type="molecule type" value="Genomic_DNA"/>
</dbReference>
<dbReference type="AlphaFoldDB" id="A0A218XPZ8"/>
<dbReference type="InterPro" id="IPR032675">
    <property type="entry name" value="LRR_dom_sf"/>
</dbReference>
<evidence type="ECO:0000313" key="3">
    <source>
        <dbReference type="Proteomes" id="UP000197138"/>
    </source>
</evidence>
<gene>
    <name evidence="2" type="ORF">CDL15_Pgr016031</name>
</gene>
<keyword evidence="1" id="KW-0611">Plant defense</keyword>
<evidence type="ECO:0000313" key="2">
    <source>
        <dbReference type="EMBL" id="OWM86994.1"/>
    </source>
</evidence>
<protein>
    <submittedName>
        <fullName evidence="2">Uncharacterized protein</fullName>
    </submittedName>
</protein>
<organism evidence="2 3">
    <name type="scientific">Punica granatum</name>
    <name type="common">Pomegranate</name>
    <dbReference type="NCBI Taxonomy" id="22663"/>
    <lineage>
        <taxon>Eukaryota</taxon>
        <taxon>Viridiplantae</taxon>
        <taxon>Streptophyta</taxon>
        <taxon>Embryophyta</taxon>
        <taxon>Tracheophyta</taxon>
        <taxon>Spermatophyta</taxon>
        <taxon>Magnoliopsida</taxon>
        <taxon>eudicotyledons</taxon>
        <taxon>Gunneridae</taxon>
        <taxon>Pentapetalae</taxon>
        <taxon>rosids</taxon>
        <taxon>malvids</taxon>
        <taxon>Myrtales</taxon>
        <taxon>Lythraceae</taxon>
        <taxon>Punica</taxon>
    </lineage>
</organism>
<comment type="caution">
    <text evidence="2">The sequence shown here is derived from an EMBL/GenBank/DDBJ whole genome shotgun (WGS) entry which is preliminary data.</text>
</comment>
<dbReference type="PANTHER" id="PTHR36766">
    <property type="entry name" value="PLANT BROAD-SPECTRUM MILDEW RESISTANCE PROTEIN RPW8"/>
    <property type="match status" value="1"/>
</dbReference>
<dbReference type="GO" id="GO:0006952">
    <property type="term" value="P:defense response"/>
    <property type="evidence" value="ECO:0007669"/>
    <property type="project" value="UniProtKB-KW"/>
</dbReference>
<sequence length="146" mass="16230">MTIARCPKLTSLSHGMQNLNKLKRLCIRECSQLGLSVDENGNALQFQALTSLRCLVIYGILKLISLPDWLLHLTILEVLYLSNSRNLVALPGWIGDLLSLSRLEIIQCGSLITLLEEISKLKSLERVRIAGCPRLEEACVKDTGTD</sequence>